<feature type="domain" description="Penicillin-binding protein transpeptidase" evidence="13">
    <location>
        <begin position="337"/>
        <end position="552"/>
    </location>
</feature>
<keyword evidence="4" id="KW-0121">Carboxypeptidase</keyword>
<dbReference type="Gene3D" id="1.10.3810.10">
    <property type="entry name" value="Biosynthetic peptidoglycan transglycosylase-like"/>
    <property type="match status" value="1"/>
</dbReference>
<dbReference type="Gene3D" id="3.40.710.10">
    <property type="entry name" value="DD-peptidase/beta-lactamase superfamily"/>
    <property type="match status" value="1"/>
</dbReference>
<comment type="catalytic activity">
    <reaction evidence="11">
        <text>[GlcNAc-(1-&gt;4)-Mur2Ac(oyl-L-Ala-gamma-D-Glu-L-Lys-D-Ala-D-Ala)](n)-di-trans,octa-cis-undecaprenyl diphosphate + beta-D-GlcNAc-(1-&gt;4)-Mur2Ac(oyl-L-Ala-gamma-D-Glu-L-Lys-D-Ala-D-Ala)-di-trans,octa-cis-undecaprenyl diphosphate = [GlcNAc-(1-&gt;4)-Mur2Ac(oyl-L-Ala-gamma-D-Glu-L-Lys-D-Ala-D-Ala)](n+1)-di-trans,octa-cis-undecaprenyl diphosphate + di-trans,octa-cis-undecaprenyl diphosphate + H(+)</text>
        <dbReference type="Rhea" id="RHEA:23708"/>
        <dbReference type="Rhea" id="RHEA-COMP:9602"/>
        <dbReference type="Rhea" id="RHEA-COMP:9603"/>
        <dbReference type="ChEBI" id="CHEBI:15378"/>
        <dbReference type="ChEBI" id="CHEBI:58405"/>
        <dbReference type="ChEBI" id="CHEBI:60033"/>
        <dbReference type="ChEBI" id="CHEBI:78435"/>
        <dbReference type="EC" id="2.4.99.28"/>
    </reaction>
</comment>
<evidence type="ECO:0000259" key="14">
    <source>
        <dbReference type="Pfam" id="PF00912"/>
    </source>
</evidence>
<comment type="pathway">
    <text evidence="1">Cell wall biogenesis; peptidoglycan biosynthesis.</text>
</comment>
<dbReference type="PANTHER" id="PTHR32282:SF33">
    <property type="entry name" value="PEPTIDOGLYCAN GLYCOSYLTRANSFERASE"/>
    <property type="match status" value="1"/>
</dbReference>
<dbReference type="InterPro" id="IPR050396">
    <property type="entry name" value="Glycosyltr_51/Transpeptidase"/>
</dbReference>
<keyword evidence="16" id="KW-1185">Reference proteome</keyword>
<comment type="caution">
    <text evidence="15">The sequence shown here is derived from an EMBL/GenBank/DDBJ whole genome shotgun (WGS) entry which is preliminary data.</text>
</comment>
<dbReference type="Pfam" id="PF00905">
    <property type="entry name" value="Transpeptidase"/>
    <property type="match status" value="1"/>
</dbReference>
<keyword evidence="6 15" id="KW-0328">Glycosyltransferase</keyword>
<evidence type="ECO:0000256" key="12">
    <source>
        <dbReference type="SAM" id="Phobius"/>
    </source>
</evidence>
<dbReference type="SUPFAM" id="SSF56601">
    <property type="entry name" value="beta-lactamase/transpeptidase-like"/>
    <property type="match status" value="1"/>
</dbReference>
<evidence type="ECO:0000256" key="8">
    <source>
        <dbReference type="ARBA" id="ARBA00022801"/>
    </source>
</evidence>
<dbReference type="InterPro" id="IPR001264">
    <property type="entry name" value="Glyco_trans_51"/>
</dbReference>
<dbReference type="RefSeq" id="WP_377282996.1">
    <property type="nucleotide sequence ID" value="NZ_JBHRSI010000008.1"/>
</dbReference>
<dbReference type="InterPro" id="IPR001460">
    <property type="entry name" value="PCN-bd_Tpept"/>
</dbReference>
<comment type="similarity">
    <text evidence="3">In the N-terminal section; belongs to the glycosyltransferase 51 family.</text>
</comment>
<evidence type="ECO:0000256" key="6">
    <source>
        <dbReference type="ARBA" id="ARBA00022676"/>
    </source>
</evidence>
<keyword evidence="12" id="KW-0812">Transmembrane</keyword>
<evidence type="ECO:0000256" key="7">
    <source>
        <dbReference type="ARBA" id="ARBA00022679"/>
    </source>
</evidence>
<organism evidence="15 16">
    <name type="scientific">Phenylobacterium terrae</name>
    <dbReference type="NCBI Taxonomy" id="2665495"/>
    <lineage>
        <taxon>Bacteria</taxon>
        <taxon>Pseudomonadati</taxon>
        <taxon>Pseudomonadota</taxon>
        <taxon>Alphaproteobacteria</taxon>
        <taxon>Caulobacterales</taxon>
        <taxon>Caulobacteraceae</taxon>
        <taxon>Phenylobacterium</taxon>
    </lineage>
</organism>
<keyword evidence="12" id="KW-0472">Membrane</keyword>
<evidence type="ECO:0000313" key="16">
    <source>
        <dbReference type="Proteomes" id="UP001597237"/>
    </source>
</evidence>
<dbReference type="PANTHER" id="PTHR32282">
    <property type="entry name" value="BINDING PROTEIN TRANSPEPTIDASE, PUTATIVE-RELATED"/>
    <property type="match status" value="1"/>
</dbReference>
<keyword evidence="9" id="KW-0511">Multifunctional enzyme</keyword>
<feature type="transmembrane region" description="Helical" evidence="12">
    <location>
        <begin position="34"/>
        <end position="54"/>
    </location>
</feature>
<keyword evidence="7 15" id="KW-0808">Transferase</keyword>
<evidence type="ECO:0000259" key="13">
    <source>
        <dbReference type="Pfam" id="PF00905"/>
    </source>
</evidence>
<evidence type="ECO:0000313" key="15">
    <source>
        <dbReference type="EMBL" id="MFD1783812.1"/>
    </source>
</evidence>
<reference evidence="16" key="1">
    <citation type="journal article" date="2019" name="Int. J. Syst. Evol. Microbiol.">
        <title>The Global Catalogue of Microorganisms (GCM) 10K type strain sequencing project: providing services to taxonomists for standard genome sequencing and annotation.</title>
        <authorList>
            <consortium name="The Broad Institute Genomics Platform"/>
            <consortium name="The Broad Institute Genome Sequencing Center for Infectious Disease"/>
            <person name="Wu L."/>
            <person name="Ma J."/>
        </authorList>
    </citation>
    <scope>NUCLEOTIDE SEQUENCE [LARGE SCALE GENOMIC DNA]</scope>
    <source>
        <strain evidence="16">DFY28</strain>
    </source>
</reference>
<dbReference type="GO" id="GO:0016757">
    <property type="term" value="F:glycosyltransferase activity"/>
    <property type="evidence" value="ECO:0007669"/>
    <property type="project" value="UniProtKB-KW"/>
</dbReference>
<dbReference type="Proteomes" id="UP001597237">
    <property type="component" value="Unassembled WGS sequence"/>
</dbReference>
<evidence type="ECO:0000256" key="9">
    <source>
        <dbReference type="ARBA" id="ARBA00023268"/>
    </source>
</evidence>
<sequence>MNQLPLRRTWELEDPPQAGVAEPPAEPPRRRRRWAWILLGLAALLGAGFLWLSWSLPLERALEPLPSPAVILVSADGKPFARRGAYKEAPVDVEALPAHVPNAFIAIEDRRFYRHWGIDLRGVARAARENMRAGGVRQGGSTITQQLAKTTFLTADRSFKRKVQEAFIALWLELRLSKNEILERYLSGVYFGDGVYGLRAAARHYFDKPPESLTLAEAALLAATVKAPSRLNPADNPKGAGARARLVVNAMVETEMITPDQAEGCCKAKVKLNRANLPVGGYFADWVSPQVKDAFPSAYGEVRVTTTLDSRLQARAERVINRALSAQGKRRNVGQAALVAMRRDGSVVAMVGGRSYRGSQFNRAVQARRQPGSAFKLFVYLAALRDGARPDMVVSNEPLTLGDWSPKNDDGGAGGYLTLTEAFAKSSNLAAVRVSEQAGRRNVIRAARDLGVTSPLTDDPTLALGSSEMTLLELTGAYAAIAGGETVRPFGLQGVEVPGGRPIPGRVREQMMELLYEAVEHGTGRAARLPGPVYGKTGTTQDHRDAIFVGFNEDLVVGVWVGNDDQSPMKGVTGGGLPAEIWRDFVGNGARRVDPPPAPPAPEVEDYDMPGWLRRLLGRWG</sequence>
<evidence type="ECO:0000256" key="2">
    <source>
        <dbReference type="ARBA" id="ARBA00007090"/>
    </source>
</evidence>
<evidence type="ECO:0000256" key="10">
    <source>
        <dbReference type="ARBA" id="ARBA00044770"/>
    </source>
</evidence>
<dbReference type="InterPro" id="IPR012338">
    <property type="entry name" value="Beta-lactam/transpept-like"/>
</dbReference>
<comment type="similarity">
    <text evidence="2">In the C-terminal section; belongs to the transpeptidase family.</text>
</comment>
<dbReference type="NCBIfam" id="TIGR02074">
    <property type="entry name" value="PBP_1a_fam"/>
    <property type="match status" value="1"/>
</dbReference>
<gene>
    <name evidence="15" type="ORF">ACFSC0_10445</name>
</gene>
<accession>A0ABW4N0T5</accession>
<dbReference type="SUPFAM" id="SSF53955">
    <property type="entry name" value="Lysozyme-like"/>
    <property type="match status" value="1"/>
</dbReference>
<dbReference type="Pfam" id="PF00912">
    <property type="entry name" value="Transgly"/>
    <property type="match status" value="1"/>
</dbReference>
<evidence type="ECO:0000256" key="1">
    <source>
        <dbReference type="ARBA" id="ARBA00004752"/>
    </source>
</evidence>
<evidence type="ECO:0000256" key="4">
    <source>
        <dbReference type="ARBA" id="ARBA00022645"/>
    </source>
</evidence>
<evidence type="ECO:0000256" key="3">
    <source>
        <dbReference type="ARBA" id="ARBA00007739"/>
    </source>
</evidence>
<keyword evidence="5" id="KW-0645">Protease</keyword>
<keyword evidence="8" id="KW-0378">Hydrolase</keyword>
<dbReference type="InterPro" id="IPR036950">
    <property type="entry name" value="PBP_transglycosylase"/>
</dbReference>
<feature type="domain" description="Glycosyl transferase family 51" evidence="14">
    <location>
        <begin position="79"/>
        <end position="251"/>
    </location>
</feature>
<dbReference type="EC" id="2.4.99.28" evidence="10"/>
<dbReference type="InterPro" id="IPR023346">
    <property type="entry name" value="Lysozyme-like_dom_sf"/>
</dbReference>
<keyword evidence="12" id="KW-1133">Transmembrane helix</keyword>
<proteinExistence type="inferred from homology"/>
<evidence type="ECO:0000256" key="11">
    <source>
        <dbReference type="ARBA" id="ARBA00049902"/>
    </source>
</evidence>
<name>A0ABW4N0T5_9CAUL</name>
<evidence type="ECO:0000256" key="5">
    <source>
        <dbReference type="ARBA" id="ARBA00022670"/>
    </source>
</evidence>
<protein>
    <recommendedName>
        <fullName evidence="10">peptidoglycan glycosyltransferase</fullName>
        <ecNumber evidence="10">2.4.99.28</ecNumber>
    </recommendedName>
</protein>
<dbReference type="EMBL" id="JBHUEY010000001">
    <property type="protein sequence ID" value="MFD1783812.1"/>
    <property type="molecule type" value="Genomic_DNA"/>
</dbReference>